<evidence type="ECO:0000313" key="4">
    <source>
        <dbReference type="Proteomes" id="UP000016842"/>
    </source>
</evidence>
<dbReference type="SUPFAM" id="SSF56601">
    <property type="entry name" value="beta-lactamase/transpeptidase-like"/>
    <property type="match status" value="1"/>
</dbReference>
<dbReference type="InterPro" id="IPR012338">
    <property type="entry name" value="Beta-lactam/transpept-like"/>
</dbReference>
<dbReference type="Pfam" id="PF00144">
    <property type="entry name" value="Beta-lactamase"/>
    <property type="match status" value="1"/>
</dbReference>
<organism evidence="3 4">
    <name type="scientific">Brucella intermedia 229E</name>
    <dbReference type="NCBI Taxonomy" id="1337887"/>
    <lineage>
        <taxon>Bacteria</taxon>
        <taxon>Pseudomonadati</taxon>
        <taxon>Pseudomonadota</taxon>
        <taxon>Alphaproteobacteria</taxon>
        <taxon>Hyphomicrobiales</taxon>
        <taxon>Brucellaceae</taxon>
        <taxon>Brucella/Ochrobactrum group</taxon>
        <taxon>Brucella</taxon>
    </lineage>
</organism>
<feature type="domain" description="Beta-lactamase-related" evidence="2">
    <location>
        <begin position="2"/>
        <end position="52"/>
    </location>
</feature>
<feature type="compositionally biased region" description="Basic and acidic residues" evidence="1">
    <location>
        <begin position="49"/>
        <end position="60"/>
    </location>
</feature>
<accession>U4VEB7</accession>
<proteinExistence type="predicted"/>
<dbReference type="PATRIC" id="fig|1337887.3.peg.3358"/>
<name>U4VEB7_9HYPH</name>
<gene>
    <name evidence="3" type="ORF">Q644_22930</name>
</gene>
<dbReference type="AlphaFoldDB" id="U4VEB7"/>
<dbReference type="EMBL" id="ASXJ01000188">
    <property type="protein sequence ID" value="ERM01182.1"/>
    <property type="molecule type" value="Genomic_DNA"/>
</dbReference>
<dbReference type="Proteomes" id="UP000016842">
    <property type="component" value="Unassembled WGS sequence"/>
</dbReference>
<reference evidence="3 4" key="1">
    <citation type="journal article" date="2014" name="FEMS Microbiol. Lett.">
        <title>Genome sequencing analysis reveals virulence-related gene content of Ochrobactrum intermedium strain 229E, a urease-positive strain isolated from the human gastric niche.</title>
        <authorList>
            <person name="Kulkarni G.J."/>
            <person name="Shetty S."/>
            <person name="Dharne M.S."/>
            <person name="Shouche Y.S."/>
        </authorList>
    </citation>
    <scope>NUCLEOTIDE SEQUENCE [LARGE SCALE GENOMIC DNA]</scope>
    <source>
        <strain evidence="3 4">229E</strain>
    </source>
</reference>
<comment type="caution">
    <text evidence="3">The sequence shown here is derived from an EMBL/GenBank/DDBJ whole genome shotgun (WGS) entry which is preliminary data.</text>
</comment>
<dbReference type="Gene3D" id="3.40.710.10">
    <property type="entry name" value="DD-peptidase/beta-lactamase superfamily"/>
    <property type="match status" value="1"/>
</dbReference>
<protein>
    <recommendedName>
        <fullName evidence="2">Beta-lactamase-related domain-containing protein</fullName>
    </recommendedName>
</protein>
<sequence length="60" mass="6414">MLAALAAKGKLKLTDPLAKYAPEGAKVEVNGRPVTLLDLATHSAGLPRELPRPPRYENHG</sequence>
<evidence type="ECO:0000256" key="1">
    <source>
        <dbReference type="SAM" id="MobiDB-lite"/>
    </source>
</evidence>
<feature type="region of interest" description="Disordered" evidence="1">
    <location>
        <begin position="40"/>
        <end position="60"/>
    </location>
</feature>
<dbReference type="InterPro" id="IPR001466">
    <property type="entry name" value="Beta-lactam-related"/>
</dbReference>
<evidence type="ECO:0000259" key="2">
    <source>
        <dbReference type="Pfam" id="PF00144"/>
    </source>
</evidence>
<evidence type="ECO:0000313" key="3">
    <source>
        <dbReference type="EMBL" id="ERM01182.1"/>
    </source>
</evidence>